<reference evidence="2 3" key="1">
    <citation type="submission" date="2019-03" db="EMBL/GenBank/DDBJ databases">
        <title>Genomic Encyclopedia of Type Strains, Phase IV (KMG-IV): sequencing the most valuable type-strain genomes for metagenomic binning, comparative biology and taxonomic classification.</title>
        <authorList>
            <person name="Goeker M."/>
        </authorList>
    </citation>
    <scope>NUCLEOTIDE SEQUENCE [LARGE SCALE GENOMIC DNA]</scope>
    <source>
        <strain evidence="2 3">DSM 103428</strain>
    </source>
</reference>
<comment type="caution">
    <text evidence="2">The sequence shown here is derived from an EMBL/GenBank/DDBJ whole genome shotgun (WGS) entry which is preliminary data.</text>
</comment>
<dbReference type="AlphaFoldDB" id="A0A4R1L1H2"/>
<sequence length="63" mass="6871">MRPAGMKRKGIALALLAGLACMAWFTVDPGRVRWLVMVLLGGFAVRVLLTGPPSRYDEEGQVK</sequence>
<feature type="transmembrane region" description="Helical" evidence="1">
    <location>
        <begin position="32"/>
        <end position="49"/>
    </location>
</feature>
<evidence type="ECO:0000256" key="1">
    <source>
        <dbReference type="SAM" id="Phobius"/>
    </source>
</evidence>
<accession>A0A4R1L1H2</accession>
<keyword evidence="1" id="KW-0472">Membrane</keyword>
<dbReference type="Proteomes" id="UP000295210">
    <property type="component" value="Unassembled WGS sequence"/>
</dbReference>
<evidence type="ECO:0000313" key="2">
    <source>
        <dbReference type="EMBL" id="TCK71786.1"/>
    </source>
</evidence>
<keyword evidence="1" id="KW-0812">Transmembrane</keyword>
<evidence type="ECO:0000313" key="3">
    <source>
        <dbReference type="Proteomes" id="UP000295210"/>
    </source>
</evidence>
<gene>
    <name evidence="2" type="ORF">C7378_3078</name>
</gene>
<name>A0A4R1L1H2_9BACT</name>
<dbReference type="EMBL" id="SMGK01000005">
    <property type="protein sequence ID" value="TCK71786.1"/>
    <property type="molecule type" value="Genomic_DNA"/>
</dbReference>
<organism evidence="2 3">
    <name type="scientific">Acidipila rosea</name>
    <dbReference type="NCBI Taxonomy" id="768535"/>
    <lineage>
        <taxon>Bacteria</taxon>
        <taxon>Pseudomonadati</taxon>
        <taxon>Acidobacteriota</taxon>
        <taxon>Terriglobia</taxon>
        <taxon>Terriglobales</taxon>
        <taxon>Acidobacteriaceae</taxon>
        <taxon>Acidipila</taxon>
    </lineage>
</organism>
<dbReference type="PROSITE" id="PS51257">
    <property type="entry name" value="PROKAR_LIPOPROTEIN"/>
    <property type="match status" value="1"/>
</dbReference>
<proteinExistence type="predicted"/>
<keyword evidence="1" id="KW-1133">Transmembrane helix</keyword>
<keyword evidence="3" id="KW-1185">Reference proteome</keyword>
<protein>
    <submittedName>
        <fullName evidence="2">Uncharacterized protein</fullName>
    </submittedName>
</protein>